<dbReference type="EMBL" id="HE804045">
    <property type="protein sequence ID" value="CCH31656.1"/>
    <property type="molecule type" value="Genomic_DNA"/>
</dbReference>
<evidence type="ECO:0000256" key="2">
    <source>
        <dbReference type="ARBA" id="ARBA00006730"/>
    </source>
</evidence>
<protein>
    <recommendedName>
        <fullName evidence="7">D-amino-acid oxidase</fullName>
        <ecNumber evidence="6">1.4.3.3</ecNumber>
    </recommendedName>
</protein>
<evidence type="ECO:0000313" key="12">
    <source>
        <dbReference type="EMBL" id="CCH31656.1"/>
    </source>
</evidence>
<reference evidence="12 13" key="1">
    <citation type="journal article" date="2012" name="BMC Genomics">
        <title>Complete genome sequence of Saccharothrix espanaensis DSM 44229T and comparison to the other completely sequenced Pseudonocardiaceae.</title>
        <authorList>
            <person name="Strobel T."/>
            <person name="Al-Dilaimi A."/>
            <person name="Blom J."/>
            <person name="Gessner A."/>
            <person name="Kalinowski J."/>
            <person name="Luzhetska M."/>
            <person name="Puhler A."/>
            <person name="Szczepanowski R."/>
            <person name="Bechthold A."/>
            <person name="Ruckert C."/>
        </authorList>
    </citation>
    <scope>NUCLEOTIDE SEQUENCE [LARGE SCALE GENOMIC DNA]</scope>
    <source>
        <strain evidence="13">ATCC 51144 / DSM 44229 / JCM 9112 / NBRC 15066 / NRRL 15764</strain>
    </source>
</reference>
<evidence type="ECO:0000256" key="7">
    <source>
        <dbReference type="ARBA" id="ARBA00039751"/>
    </source>
</evidence>
<keyword evidence="5 12" id="KW-0560">Oxidoreductase</keyword>
<organism evidence="12 13">
    <name type="scientific">Saccharothrix espanaensis (strain ATCC 51144 / DSM 44229 / JCM 9112 / NBRC 15066 / NRRL 15764)</name>
    <dbReference type="NCBI Taxonomy" id="1179773"/>
    <lineage>
        <taxon>Bacteria</taxon>
        <taxon>Bacillati</taxon>
        <taxon>Actinomycetota</taxon>
        <taxon>Actinomycetes</taxon>
        <taxon>Pseudonocardiales</taxon>
        <taxon>Pseudonocardiaceae</taxon>
        <taxon>Saccharothrix</taxon>
    </lineage>
</organism>
<dbReference type="PANTHER" id="PTHR11530:SF11">
    <property type="entry name" value="D-ASPARTATE OXIDASE"/>
    <property type="match status" value="1"/>
</dbReference>
<evidence type="ECO:0000313" key="13">
    <source>
        <dbReference type="Proteomes" id="UP000006281"/>
    </source>
</evidence>
<proteinExistence type="inferred from homology"/>
<dbReference type="PATRIC" id="fig|1179773.3.peg.4378"/>
<feature type="binding site" evidence="9">
    <location>
        <position position="293"/>
    </location>
    <ligand>
        <name>D-dopa</name>
        <dbReference type="ChEBI" id="CHEBI:149689"/>
    </ligand>
</feature>
<dbReference type="AlphaFoldDB" id="K0K030"/>
<dbReference type="HOGENOM" id="CLU_034311_0_0_11"/>
<comment type="similarity">
    <text evidence="2">Belongs to the DAMOX/DASOX family.</text>
</comment>
<dbReference type="PIRSF" id="PIRSF000189">
    <property type="entry name" value="D-aa_oxidase"/>
    <property type="match status" value="1"/>
</dbReference>
<dbReference type="BioCyc" id="SESP1179773:BN6_RS21170-MONOMER"/>
<evidence type="ECO:0000256" key="1">
    <source>
        <dbReference type="ARBA" id="ARBA00001974"/>
    </source>
</evidence>
<dbReference type="SUPFAM" id="SSF51971">
    <property type="entry name" value="Nucleotide-binding domain"/>
    <property type="match status" value="1"/>
</dbReference>
<comment type="catalytic activity">
    <reaction evidence="8">
        <text>a D-alpha-amino acid + O2 + H2O = a 2-oxocarboxylate + H2O2 + NH4(+)</text>
        <dbReference type="Rhea" id="RHEA:21816"/>
        <dbReference type="ChEBI" id="CHEBI:15377"/>
        <dbReference type="ChEBI" id="CHEBI:15379"/>
        <dbReference type="ChEBI" id="CHEBI:16240"/>
        <dbReference type="ChEBI" id="CHEBI:28938"/>
        <dbReference type="ChEBI" id="CHEBI:35179"/>
        <dbReference type="ChEBI" id="CHEBI:59871"/>
        <dbReference type="EC" id="1.4.3.3"/>
    </reaction>
    <physiologicalReaction direction="left-to-right" evidence="8">
        <dbReference type="Rhea" id="RHEA:21817"/>
    </physiologicalReaction>
</comment>
<dbReference type="GO" id="GO:0071949">
    <property type="term" value="F:FAD binding"/>
    <property type="evidence" value="ECO:0007669"/>
    <property type="project" value="InterPro"/>
</dbReference>
<dbReference type="Gene3D" id="3.40.50.720">
    <property type="entry name" value="NAD(P)-binding Rossmann-like Domain"/>
    <property type="match status" value="1"/>
</dbReference>
<dbReference type="STRING" id="1179773.BN6_43740"/>
<keyword evidence="3" id="KW-0285">Flavoprotein</keyword>
<dbReference type="KEGG" id="sesp:BN6_43740"/>
<comment type="cofactor">
    <cofactor evidence="1 9">
        <name>FAD</name>
        <dbReference type="ChEBI" id="CHEBI:57692"/>
    </cofactor>
</comment>
<dbReference type="Proteomes" id="UP000006281">
    <property type="component" value="Chromosome"/>
</dbReference>
<evidence type="ECO:0000256" key="8">
    <source>
        <dbReference type="ARBA" id="ARBA00049547"/>
    </source>
</evidence>
<dbReference type="GO" id="GO:0005737">
    <property type="term" value="C:cytoplasm"/>
    <property type="evidence" value="ECO:0007669"/>
    <property type="project" value="TreeGrafter"/>
</dbReference>
<feature type="binding site" evidence="9">
    <location>
        <position position="319"/>
    </location>
    <ligand>
        <name>D-dopa</name>
        <dbReference type="ChEBI" id="CHEBI:149689"/>
    </ligand>
</feature>
<keyword evidence="4 9" id="KW-0274">FAD</keyword>
<evidence type="ECO:0000256" key="6">
    <source>
        <dbReference type="ARBA" id="ARBA00039101"/>
    </source>
</evidence>
<dbReference type="GO" id="GO:0003884">
    <property type="term" value="F:D-amino-acid oxidase activity"/>
    <property type="evidence" value="ECO:0007669"/>
    <property type="project" value="UniProtKB-EC"/>
</dbReference>
<evidence type="ECO:0000256" key="9">
    <source>
        <dbReference type="PIRSR" id="PIRSR000189-1"/>
    </source>
</evidence>
<dbReference type="Gene3D" id="3.30.9.10">
    <property type="entry name" value="D-Amino Acid Oxidase, subunit A, domain 2"/>
    <property type="match status" value="1"/>
</dbReference>
<feature type="binding site" evidence="9">
    <location>
        <begin position="318"/>
        <end position="323"/>
    </location>
    <ligand>
        <name>FAD</name>
        <dbReference type="ChEBI" id="CHEBI:57692"/>
    </ligand>
</feature>
<feature type="binding site" evidence="9">
    <location>
        <position position="238"/>
    </location>
    <ligand>
        <name>D-dopa</name>
        <dbReference type="ChEBI" id="CHEBI:149689"/>
    </ligand>
</feature>
<dbReference type="InterPro" id="IPR023209">
    <property type="entry name" value="DAO"/>
</dbReference>
<feature type="region of interest" description="Disordered" evidence="10">
    <location>
        <begin position="1"/>
        <end position="20"/>
    </location>
</feature>
<gene>
    <name evidence="12" type="ordered locus">BN6_43740</name>
</gene>
<feature type="binding site" evidence="9">
    <location>
        <position position="180"/>
    </location>
    <ligand>
        <name>FAD</name>
        <dbReference type="ChEBI" id="CHEBI:57692"/>
    </ligand>
</feature>
<sequence>MEAGRRGRSQPGDRRNLAGRPGWYDGHMGDIAVVGGGVIGLTCALGLAEAGHRVEVVADLAPGGTVSAVAGGLWFPYLAAPADAVLRWARVSLARFAELADRPGTGVWWREGIVLHRDRDPDLSWTALVPDRRAAEPGELPDGVVSGVVCSVPVVDTAAYLDWLAARCAGAGVVFRRARVSRPADLPQPTVVVAAGLRSGDLVDDPTVEPVRGQVVRLANPGLTRWVVDDDNPGGMTYAIPRGHDVVCGGTAERGETGLGHDAGVERAVLDRVVALVPSLRDAPVVSRAVGLRPTRPSVRLDRVTRSGQVLISCYGHGGAGVTLSWGCAADVVGLSGP</sequence>
<dbReference type="eggNOG" id="COG0665">
    <property type="taxonomic scope" value="Bacteria"/>
</dbReference>
<dbReference type="PANTHER" id="PTHR11530">
    <property type="entry name" value="D-AMINO ACID OXIDASE"/>
    <property type="match status" value="1"/>
</dbReference>
<evidence type="ECO:0000256" key="4">
    <source>
        <dbReference type="ARBA" id="ARBA00022827"/>
    </source>
</evidence>
<name>K0K030_SACES</name>
<accession>K0K030</accession>
<evidence type="ECO:0000256" key="10">
    <source>
        <dbReference type="SAM" id="MobiDB-lite"/>
    </source>
</evidence>
<feature type="domain" description="FAD dependent oxidoreductase" evidence="11">
    <location>
        <begin position="30"/>
        <end position="332"/>
    </location>
</feature>
<dbReference type="GO" id="GO:0019478">
    <property type="term" value="P:D-amino acid catabolic process"/>
    <property type="evidence" value="ECO:0007669"/>
    <property type="project" value="TreeGrafter"/>
</dbReference>
<evidence type="ECO:0000256" key="5">
    <source>
        <dbReference type="ARBA" id="ARBA00023002"/>
    </source>
</evidence>
<dbReference type="InterPro" id="IPR006076">
    <property type="entry name" value="FAD-dep_OxRdtase"/>
</dbReference>
<keyword evidence="13" id="KW-1185">Reference proteome</keyword>
<evidence type="ECO:0000256" key="3">
    <source>
        <dbReference type="ARBA" id="ARBA00022630"/>
    </source>
</evidence>
<dbReference type="EC" id="1.4.3.3" evidence="6"/>
<dbReference type="Pfam" id="PF01266">
    <property type="entry name" value="DAO"/>
    <property type="match status" value="1"/>
</dbReference>
<dbReference type="SUPFAM" id="SSF54373">
    <property type="entry name" value="FAD-linked reductases, C-terminal domain"/>
    <property type="match status" value="1"/>
</dbReference>
<evidence type="ECO:0000259" key="11">
    <source>
        <dbReference type="Pfam" id="PF01266"/>
    </source>
</evidence>